<dbReference type="InterPro" id="IPR001227">
    <property type="entry name" value="Ac_transferase_dom_sf"/>
</dbReference>
<keyword evidence="2" id="KW-0597">Phosphoprotein</keyword>
<dbReference type="Gene3D" id="3.40.50.1820">
    <property type="entry name" value="alpha/beta hydrolase"/>
    <property type="match status" value="1"/>
</dbReference>
<feature type="compositionally biased region" description="Polar residues" evidence="4">
    <location>
        <begin position="1604"/>
        <end position="1638"/>
    </location>
</feature>
<dbReference type="PROSITE" id="PS52004">
    <property type="entry name" value="KS3_2"/>
    <property type="match status" value="1"/>
</dbReference>
<dbReference type="CDD" id="cd00833">
    <property type="entry name" value="PKS"/>
    <property type="match status" value="1"/>
</dbReference>
<dbReference type="SUPFAM" id="SSF53901">
    <property type="entry name" value="Thiolase-like"/>
    <property type="match status" value="2"/>
</dbReference>
<dbReference type="InterPro" id="IPR050091">
    <property type="entry name" value="PKS_NRPS_Biosynth_Enz"/>
</dbReference>
<dbReference type="Pfam" id="PF00109">
    <property type="entry name" value="ketoacyl-synt"/>
    <property type="match status" value="1"/>
</dbReference>
<dbReference type="GO" id="GO:0006633">
    <property type="term" value="P:fatty acid biosynthetic process"/>
    <property type="evidence" value="ECO:0007669"/>
    <property type="project" value="TreeGrafter"/>
</dbReference>
<evidence type="ECO:0000256" key="4">
    <source>
        <dbReference type="SAM" id="MobiDB-lite"/>
    </source>
</evidence>
<dbReference type="InterPro" id="IPR001031">
    <property type="entry name" value="Thioesterase"/>
</dbReference>
<feature type="domain" description="Carrier" evidence="5">
    <location>
        <begin position="1783"/>
        <end position="1860"/>
    </location>
</feature>
<evidence type="ECO:0000259" key="5">
    <source>
        <dbReference type="PROSITE" id="PS50075"/>
    </source>
</evidence>
<dbReference type="Gene3D" id="3.40.47.10">
    <property type="match status" value="1"/>
</dbReference>
<dbReference type="SUPFAM" id="SSF47336">
    <property type="entry name" value="ACP-like"/>
    <property type="match status" value="2"/>
</dbReference>
<organism evidence="7 8">
    <name type="scientific">Ustilago trichophora</name>
    <dbReference type="NCBI Taxonomy" id="86804"/>
    <lineage>
        <taxon>Eukaryota</taxon>
        <taxon>Fungi</taxon>
        <taxon>Dikarya</taxon>
        <taxon>Basidiomycota</taxon>
        <taxon>Ustilaginomycotina</taxon>
        <taxon>Ustilaginomycetes</taxon>
        <taxon>Ustilaginales</taxon>
        <taxon>Ustilaginaceae</taxon>
        <taxon>Ustilago</taxon>
    </lineage>
</organism>
<dbReference type="InterPro" id="IPR014031">
    <property type="entry name" value="Ketoacyl_synth_C"/>
</dbReference>
<feature type="domain" description="Ketosynthase family 3 (KS3)" evidence="6">
    <location>
        <begin position="485"/>
        <end position="923"/>
    </location>
</feature>
<gene>
    <name evidence="7" type="ORF">UTRI_06699_B</name>
</gene>
<feature type="compositionally biased region" description="Basic and acidic residues" evidence="4">
    <location>
        <begin position="1733"/>
        <end position="1744"/>
    </location>
</feature>
<evidence type="ECO:0000256" key="1">
    <source>
        <dbReference type="ARBA" id="ARBA00022450"/>
    </source>
</evidence>
<dbReference type="InterPro" id="IPR006162">
    <property type="entry name" value="Ppantetheine_attach_site"/>
</dbReference>
<dbReference type="Gene3D" id="3.30.70.3290">
    <property type="match status" value="2"/>
</dbReference>
<feature type="region of interest" description="Disordered" evidence="4">
    <location>
        <begin position="1255"/>
        <end position="1281"/>
    </location>
</feature>
<dbReference type="Proteomes" id="UP000324022">
    <property type="component" value="Unassembled WGS sequence"/>
</dbReference>
<dbReference type="Pfam" id="PF02801">
    <property type="entry name" value="Ketoacyl-synt_C"/>
    <property type="match status" value="1"/>
</dbReference>
<dbReference type="InterPro" id="IPR016039">
    <property type="entry name" value="Thiolase-like"/>
</dbReference>
<dbReference type="InterPro" id="IPR020841">
    <property type="entry name" value="PKS_Beta-ketoAc_synthase_dom"/>
</dbReference>
<dbReference type="PROSITE" id="PS50075">
    <property type="entry name" value="CARRIER"/>
    <property type="match status" value="2"/>
</dbReference>
<dbReference type="InterPro" id="IPR020806">
    <property type="entry name" value="PKS_PP-bd"/>
</dbReference>
<accession>A0A5C3EPG9</accession>
<evidence type="ECO:0000256" key="3">
    <source>
        <dbReference type="ARBA" id="ARBA00022679"/>
    </source>
</evidence>
<evidence type="ECO:0000259" key="6">
    <source>
        <dbReference type="PROSITE" id="PS52004"/>
    </source>
</evidence>
<dbReference type="GO" id="GO:0044550">
    <property type="term" value="P:secondary metabolite biosynthetic process"/>
    <property type="evidence" value="ECO:0007669"/>
    <property type="project" value="TreeGrafter"/>
</dbReference>
<dbReference type="Gene3D" id="3.40.366.10">
    <property type="entry name" value="Malonyl-Coenzyme A Acyl Carrier Protein, domain 2"/>
    <property type="match status" value="1"/>
</dbReference>
<dbReference type="Pfam" id="PF00975">
    <property type="entry name" value="Thioesterase"/>
    <property type="match status" value="1"/>
</dbReference>
<dbReference type="Pfam" id="PF16073">
    <property type="entry name" value="SAT"/>
    <property type="match status" value="1"/>
</dbReference>
<dbReference type="SMART" id="SM00825">
    <property type="entry name" value="PKS_KS"/>
    <property type="match status" value="1"/>
</dbReference>
<dbReference type="PANTHER" id="PTHR43775:SF37">
    <property type="entry name" value="SI:DKEY-61P9.11"/>
    <property type="match status" value="1"/>
</dbReference>
<dbReference type="InterPro" id="IPR014030">
    <property type="entry name" value="Ketoacyl_synth_N"/>
</dbReference>
<dbReference type="PROSITE" id="PS00012">
    <property type="entry name" value="PHOSPHOPANTETHEINE"/>
    <property type="match status" value="1"/>
</dbReference>
<protein>
    <submittedName>
        <fullName evidence="7">Related to Polyketide synthase</fullName>
    </submittedName>
</protein>
<dbReference type="EMBL" id="OOIN01000042">
    <property type="protein sequence ID" value="SPO31975.1"/>
    <property type="molecule type" value="Genomic_DNA"/>
</dbReference>
<evidence type="ECO:0000313" key="8">
    <source>
        <dbReference type="Proteomes" id="UP000324022"/>
    </source>
</evidence>
<feature type="compositionally biased region" description="Polar residues" evidence="4">
    <location>
        <begin position="1752"/>
        <end position="1769"/>
    </location>
</feature>
<dbReference type="InterPro" id="IPR009081">
    <property type="entry name" value="PP-bd_ACP"/>
</dbReference>
<evidence type="ECO:0000313" key="7">
    <source>
        <dbReference type="EMBL" id="SPO31975.1"/>
    </source>
</evidence>
<feature type="region of interest" description="Disordered" evidence="4">
    <location>
        <begin position="1592"/>
        <end position="1652"/>
    </location>
</feature>
<keyword evidence="8" id="KW-1185">Reference proteome</keyword>
<feature type="compositionally biased region" description="Low complexity" evidence="4">
    <location>
        <begin position="1770"/>
        <end position="1781"/>
    </location>
</feature>
<dbReference type="OrthoDB" id="329835at2759"/>
<dbReference type="Gene3D" id="1.10.1200.10">
    <property type="entry name" value="ACP-like"/>
    <property type="match status" value="2"/>
</dbReference>
<dbReference type="GO" id="GO:0004312">
    <property type="term" value="F:fatty acid synthase activity"/>
    <property type="evidence" value="ECO:0007669"/>
    <property type="project" value="TreeGrafter"/>
</dbReference>
<dbReference type="InterPro" id="IPR032088">
    <property type="entry name" value="SAT"/>
</dbReference>
<proteinExistence type="predicted"/>
<feature type="domain" description="Carrier" evidence="5">
    <location>
        <begin position="1652"/>
        <end position="1730"/>
    </location>
</feature>
<dbReference type="SUPFAM" id="SSF53474">
    <property type="entry name" value="alpha/beta-Hydrolases"/>
    <property type="match status" value="1"/>
</dbReference>
<keyword evidence="3" id="KW-0808">Transferase</keyword>
<evidence type="ECO:0000256" key="2">
    <source>
        <dbReference type="ARBA" id="ARBA00022553"/>
    </source>
</evidence>
<dbReference type="Pfam" id="PF00550">
    <property type="entry name" value="PP-binding"/>
    <property type="match status" value="2"/>
</dbReference>
<dbReference type="GO" id="GO:0031177">
    <property type="term" value="F:phosphopantetheine binding"/>
    <property type="evidence" value="ECO:0007669"/>
    <property type="project" value="InterPro"/>
</dbReference>
<sequence length="2163" mass="234975">MSFDSKLSSFDNVAASTVNESVSSSVASPSPRAPIIIFGSQGSDFLDAFDVIFSLSRYHAELAAFLSCALDAVRVELQSIANRHDRTNLSNSQRESELELLSLLPPFEPFSDLKTLVNYHRRNGLKDSVINGVLLCLLQTAYVVSVYCISGQANHDPDDLTSRLKQVWAAITQPCSHLLGFCTGALSAFTIRPLVEKRATNAPISIWAYAQEAAKAVRICFWISLRSAQAGLRLTGAQESEASSDSWSIVIAVKDPDHVEEVFLCLSKFNELEQRRPLDKPVSLVVTARAVGQISIGGPPRQLERFKASLIEHLGAKCRALPLQIFSPYHSPDLEAEASLVMLDLERRGLVDDSTLPPSQKILWETANANILAESSLHGTMRALIGSNLCSTADWDAMIDNLVLLEGERPDAAPLGDSLIVSFGPGFYLATDLGKHISGQSQSDQPHSTETCKMLDVPTLCQKWISSKNASGPMLPLLPQPDIHGEEVVIVSMACRFPGDVRSPEQLWTCLETGRCTVTEIPKHLFDIDAYYGQGKNQTMARHMHALPEDVVKSMDARLFSMSPKEIEQLDPQHRLVMLCSYEALERAGYSSEANSPSSFDGKRIAVCMGASWDDYRENASWNIGSYFITGNIRAFIPGHISFSLKWEGPSVSVDSLECSAVSALQWSRRALLSGQCDVALAGAVNVLTQPQIFIAMDKEGILSRSGTNSTFSSKLDGKTRGDGCGVLLLKRRSTALQDGDRILATLSAARTTYHCKAMDDEGVAARQSDFLAQVMSEADMRALNLAHIEASGSHSQRGEAIEFASFAQLLANPKVASTVPLNGGISVASSRPNIGAGEAVSAITSVMKAVLILEKGSIPRQVSIAHPSELQSSIAATCESSDLFVPTQAQLLPPSWRETGRTGVLVNSLATTGCHGVVLVQAPTANEVSSTQTLSAVQAPSPDAECAWVFVLSAKTKESGAMLKKALIDYLQREVCLSDLSYTLACRRTHHPFRLSVVASDQDELIKRLRGADFIEAKPAADLPGFGILFQTLRPSSDHSLKALITPTWSLRDRYEALASVMPSFDAHGGTHHQLDLLHICLASLLKDCGIRPAVVSDNVISTLLSGGCVDHIPKEAAKLATHEGHIIQMSSELSLPHALSESSTTEGERRKHLPDGYCWLKIGELDASDVVARDSLSVAISEAQTLQRSLLSSLASLHQQGYAIRWIEYFRPHLHHLQLISELPTYPFHLSQYWMEYHDRSLLQATVPAQDVSGAGRPSGGLSIGHAQNSGQDEAYDPPTQPLLTLQIAANGGPESGFVDLVFISELTDEVQTALLKVSTPSVMAIELMAEAAREARGASPQNISVSEPSLLCLTEVELSNARKQLMQAHEVTLSLREHRSDGAERKGHIDLHCGEQSPCIGTSCYRWLDGKALDPRWSRLQRQLQEKIRHIKSDGEMLAGRLIYKNVPGDLTNSTRSIERAYVQMHSREVVFCNRVPYIEDALISDAQCILPLLLPTLEECARWLVGNLDVEPDSEHEIVGTGDIVFRDDWLEELKQSLRSPKDYTALVTPSQRGRSIDELTIGAEFDMVLLDGDSRVVGELNNVRLAKSEARSKKPAPQPDTTSAPHAKSDPSQVPSSALSRKLNDPTTQSNAPRSPAEKADKKRQPSRATDLYAKILQVLASELGLAVEEMKSSVKFADLGLDSLMSLVCISTLETLNLGFEIPQSLFMECDSPEELFVYIQRQVEGDPAHDDDAESGKDVLMPEDSTLSADPSAISNTTSVETPQAPQAAHSAPSNSTVENTARTITSTIETELGVAKGSIDRDANLADLGMDSLMSLLVLGNLSGTLPIELPSSLFMDCTSLREIHAFLDAELGGSSDTAAQSDSSVEKPKSVPAPVTGPASSFTFPAPKKPILIQYGTNAGSKTPLFLLPDGSGMSTVYQFFHAIDRSIYSINSPFLASASAWTGGISQIAQYYLACIQLIQPRGPWLVGGWSFGGMAAFDMAQFLAFSPGAATDRIAGLFLLDTPCPALYPPLPMSIVDWIFTAPEVKDIAPPALSPKLVAHFKATVDNLEGWQPSCFQEGDEKTPDVWYVVADHPLPGKIEDVKEVNDTVKWLFRAKRARESGPDGWDTYIPANKIQVKAVSQANHFTLVREMVQDQIAQILGEACQAALEGK</sequence>
<dbReference type="PANTHER" id="PTHR43775">
    <property type="entry name" value="FATTY ACID SYNTHASE"/>
    <property type="match status" value="1"/>
</dbReference>
<dbReference type="InterPro" id="IPR036736">
    <property type="entry name" value="ACP-like_sf"/>
</dbReference>
<dbReference type="InterPro" id="IPR029058">
    <property type="entry name" value="AB_hydrolase_fold"/>
</dbReference>
<keyword evidence="1" id="KW-0596">Phosphopantetheine</keyword>
<dbReference type="Pfam" id="PF22621">
    <property type="entry name" value="CurL-like_PKS_C"/>
    <property type="match status" value="1"/>
</dbReference>
<dbReference type="SMART" id="SM00823">
    <property type="entry name" value="PKS_PP"/>
    <property type="match status" value="2"/>
</dbReference>
<feature type="region of interest" description="Disordered" evidence="4">
    <location>
        <begin position="1866"/>
        <end position="1885"/>
    </location>
</feature>
<reference evidence="7 8" key="1">
    <citation type="submission" date="2018-03" db="EMBL/GenBank/DDBJ databases">
        <authorList>
            <person name="Guldener U."/>
        </authorList>
    </citation>
    <scope>NUCLEOTIDE SEQUENCE [LARGE SCALE GENOMIC DNA]</scope>
    <source>
        <strain evidence="7 8">NBRC100155</strain>
    </source>
</reference>
<name>A0A5C3EPG9_9BASI</name>
<feature type="region of interest" description="Disordered" evidence="4">
    <location>
        <begin position="1733"/>
        <end position="1787"/>
    </location>
</feature>